<proteinExistence type="predicted"/>
<sequence length="267" mass="30047">MLAAFEGWNDACQAATDVVHHLISAYESREVRHIRCDGYYDYQVARPMSCHVQGRRRILWPQTTFYDIAVTPDTHILAQIAPEPNYRWLEYCRQSLHIAEEFEVDRVITLGAMFADCPHTRPLPLDVSDGACQCDMDREYNGPVGIPTVLDAKARENGYDATSIWVSIPQYLGSDQCAQATLRMLEALSGCLGVALDAGDLPKKAERWAAQASVLVRCNDELADYVRRLERDYDLEAKAREVASLGAPQAEQLVREAEQYLRDFGSS</sequence>
<evidence type="ECO:0000313" key="2">
    <source>
        <dbReference type="Proteomes" id="UP000812844"/>
    </source>
</evidence>
<dbReference type="PIRSF" id="PIRSF028754">
    <property type="entry name" value="UCP028754"/>
    <property type="match status" value="1"/>
</dbReference>
<gene>
    <name evidence="1" type="ORF">KIH73_04760</name>
</gene>
<dbReference type="InterPro" id="IPR019151">
    <property type="entry name" value="Proteasome_assmbl_chaperone_2"/>
</dbReference>
<protein>
    <submittedName>
        <fullName evidence="1">PAC2 family protein</fullName>
    </submittedName>
</protein>
<organism evidence="1 2">
    <name type="scientific">Bifidobacterium phasiani</name>
    <dbReference type="NCBI Taxonomy" id="2834431"/>
    <lineage>
        <taxon>Bacteria</taxon>
        <taxon>Bacillati</taxon>
        <taxon>Actinomycetota</taxon>
        <taxon>Actinomycetes</taxon>
        <taxon>Bifidobacteriales</taxon>
        <taxon>Bifidobacteriaceae</taxon>
        <taxon>Bifidobacterium</taxon>
    </lineage>
</organism>
<dbReference type="Pfam" id="PF09754">
    <property type="entry name" value="PAC2"/>
    <property type="match status" value="1"/>
</dbReference>
<dbReference type="Proteomes" id="UP000812844">
    <property type="component" value="Unassembled WGS sequence"/>
</dbReference>
<dbReference type="RefSeq" id="WP_219081203.1">
    <property type="nucleotide sequence ID" value="NZ_JAHBBD010000008.1"/>
</dbReference>
<dbReference type="EMBL" id="JAHBBD010000008">
    <property type="protein sequence ID" value="MBW3082690.1"/>
    <property type="molecule type" value="Genomic_DNA"/>
</dbReference>
<reference evidence="1 2" key="1">
    <citation type="submission" date="2021-05" db="EMBL/GenBank/DDBJ databases">
        <title>Phylogenetic classification of ten novel species belonging to the genus Bifidobacterium comprising B. colchicus sp. nov., B. abeli sp. nov., B. bicoloris sp. nov., B. guerezis sp. nov., B. rosaliae sp. nov., B. santillanensis sp. nov., B. argentati sp. nov., B. amazzoni sp. nov., B. pluviali sp. nov., and B. pinnaculum sp. nov.</title>
        <authorList>
            <person name="Lugli G.A."/>
            <person name="Ruiz Garcia L."/>
            <person name="Margolles A."/>
            <person name="Ventura M."/>
        </authorList>
    </citation>
    <scope>NUCLEOTIDE SEQUENCE [LARGE SCALE GENOMIC DNA]</scope>
    <source>
        <strain evidence="1 2">6T3</strain>
    </source>
</reference>
<evidence type="ECO:0000313" key="1">
    <source>
        <dbReference type="EMBL" id="MBW3082690.1"/>
    </source>
</evidence>
<name>A0ABS6W859_9BIFI</name>
<dbReference type="InterPro" id="IPR008492">
    <property type="entry name" value="Rv2714-like"/>
</dbReference>
<comment type="caution">
    <text evidence="1">The sequence shown here is derived from an EMBL/GenBank/DDBJ whole genome shotgun (WGS) entry which is preliminary data.</text>
</comment>
<keyword evidence="2" id="KW-1185">Reference proteome</keyword>
<accession>A0ABS6W859</accession>